<evidence type="ECO:0000313" key="1">
    <source>
        <dbReference type="EMBL" id="PDV98381.1"/>
    </source>
</evidence>
<sequence length="99" mass="11514">MRLSEDKVRRIAERLHDELAQGNLLAYRESVGAKTGVGRAARVKAIFDFIVEDLRREEELDAEVEKVLATYSREIKGTERDILFRKHKEELARKKGYIL</sequence>
<dbReference type="RefSeq" id="WP_097653560.1">
    <property type="nucleotide sequence ID" value="NZ_LYXE01000102.1"/>
</dbReference>
<reference evidence="1 2" key="1">
    <citation type="submission" date="2016-05" db="EMBL/GenBank/DDBJ databases">
        <authorList>
            <person name="Lavstsen T."/>
            <person name="Jespersen J.S."/>
        </authorList>
    </citation>
    <scope>NUCLEOTIDE SEQUENCE [LARGE SCALE GENOMIC DNA]</scope>
    <source>
        <strain evidence="1 2">B7-9</strain>
    </source>
</reference>
<dbReference type="OrthoDB" id="163009at2"/>
<accession>A0A2H3KK83</accession>
<name>A0A2H3KK83_9CHLR</name>
<gene>
    <name evidence="1" type="ORF">A9Q02_15595</name>
</gene>
<evidence type="ECO:0008006" key="3">
    <source>
        <dbReference type="Google" id="ProtNLM"/>
    </source>
</evidence>
<dbReference type="AlphaFoldDB" id="A0A2H3KK83"/>
<evidence type="ECO:0000313" key="2">
    <source>
        <dbReference type="Proteomes" id="UP000220922"/>
    </source>
</evidence>
<proteinExistence type="predicted"/>
<dbReference type="EMBL" id="LYXE01000102">
    <property type="protein sequence ID" value="PDV98381.1"/>
    <property type="molecule type" value="Genomic_DNA"/>
</dbReference>
<comment type="caution">
    <text evidence="1">The sequence shown here is derived from an EMBL/GenBank/DDBJ whole genome shotgun (WGS) entry which is preliminary data.</text>
</comment>
<dbReference type="InterPro" id="IPR007463">
    <property type="entry name" value="DUF507"/>
</dbReference>
<dbReference type="Pfam" id="PF04368">
    <property type="entry name" value="DUF507"/>
    <property type="match status" value="1"/>
</dbReference>
<organism evidence="1 2">
    <name type="scientific">Candidatus Chloroploca asiatica</name>
    <dbReference type="NCBI Taxonomy" id="1506545"/>
    <lineage>
        <taxon>Bacteria</taxon>
        <taxon>Bacillati</taxon>
        <taxon>Chloroflexota</taxon>
        <taxon>Chloroflexia</taxon>
        <taxon>Chloroflexales</taxon>
        <taxon>Chloroflexineae</taxon>
        <taxon>Oscillochloridaceae</taxon>
        <taxon>Candidatus Chloroploca</taxon>
    </lineage>
</organism>
<dbReference type="Proteomes" id="UP000220922">
    <property type="component" value="Unassembled WGS sequence"/>
</dbReference>
<keyword evidence="2" id="KW-1185">Reference proteome</keyword>
<protein>
    <recommendedName>
        <fullName evidence="3">DUF507 domain-containing protein</fullName>
    </recommendedName>
</protein>